<name>A0A1G9V8T3_9BACL</name>
<reference evidence="2" key="1">
    <citation type="submission" date="2016-10" db="EMBL/GenBank/DDBJ databases">
        <authorList>
            <person name="Varghese N."/>
            <person name="Submissions S."/>
        </authorList>
    </citation>
    <scope>NUCLEOTIDE SEQUENCE [LARGE SCALE GENOMIC DNA]</scope>
    <source>
        <strain evidence="2">CGMCC 1.6854</strain>
    </source>
</reference>
<dbReference type="AlphaFoldDB" id="A0A1G9V8T3"/>
<protein>
    <submittedName>
        <fullName evidence="1">Uncharacterized protein</fullName>
    </submittedName>
</protein>
<gene>
    <name evidence="1" type="ORF">SAMN04488137_1431</name>
</gene>
<dbReference type="OrthoDB" id="7793240at2"/>
<dbReference type="EMBL" id="FNHW01000001">
    <property type="protein sequence ID" value="SDM68490.1"/>
    <property type="molecule type" value="Genomic_DNA"/>
</dbReference>
<accession>A0A1G9V8T3</accession>
<dbReference type="SUPFAM" id="SSF48317">
    <property type="entry name" value="Acid phosphatase/Vanadium-dependent haloperoxidase"/>
    <property type="match status" value="1"/>
</dbReference>
<dbReference type="InterPro" id="IPR036938">
    <property type="entry name" value="PAP2/HPO_sf"/>
</dbReference>
<proteinExistence type="predicted"/>
<keyword evidence="2" id="KW-1185">Reference proteome</keyword>
<dbReference type="STRING" id="459525.SAMN04488137_1431"/>
<sequence length="259" mass="29544">MRTNRRYPAWSSFDCSMSRDEGHENNWPTFFLKRNRRGEFTDSKGNVVIWELRNPASVDFKGNELEQVRSSLRNLTPDKRRKISFYGEHLKDFWFRVTENLIFSYELSPMLSARVRAALAMGLSDTAAAVHYVKNMHDVPRPQQLDASLEPVLSVRSSPSFVCEQASAAGCAHMILSYFFPHEDGKLKSLAEEISWTMFLAGIQYKADVEEGMNLGRQMGVMVVGSLRYQRVEGDIQKSKRSSDLTAGFQQKKSEVIPS</sequence>
<organism evidence="1 2">
    <name type="scientific">Fictibacillus solisalsi</name>
    <dbReference type="NCBI Taxonomy" id="459525"/>
    <lineage>
        <taxon>Bacteria</taxon>
        <taxon>Bacillati</taxon>
        <taxon>Bacillota</taxon>
        <taxon>Bacilli</taxon>
        <taxon>Bacillales</taxon>
        <taxon>Fictibacillaceae</taxon>
        <taxon>Fictibacillus</taxon>
    </lineage>
</organism>
<dbReference type="Proteomes" id="UP000199544">
    <property type="component" value="Unassembled WGS sequence"/>
</dbReference>
<dbReference type="RefSeq" id="WP_090233522.1">
    <property type="nucleotide sequence ID" value="NZ_FNHW01000001.1"/>
</dbReference>
<evidence type="ECO:0000313" key="1">
    <source>
        <dbReference type="EMBL" id="SDM68490.1"/>
    </source>
</evidence>
<dbReference type="Gene3D" id="1.10.606.20">
    <property type="match status" value="1"/>
</dbReference>
<evidence type="ECO:0000313" key="2">
    <source>
        <dbReference type="Proteomes" id="UP000199544"/>
    </source>
</evidence>